<proteinExistence type="predicted"/>
<name>A0ABN8XJC1_RANTA</name>
<evidence type="ECO:0000313" key="1">
    <source>
        <dbReference type="EMBL" id="CAI9149231.1"/>
    </source>
</evidence>
<gene>
    <name evidence="1" type="ORF">MRATA1EN1_LOCUS30849</name>
</gene>
<accession>A0ABN8XJC1</accession>
<organism evidence="1 2">
    <name type="scientific">Rangifer tarandus platyrhynchus</name>
    <name type="common">Svalbard reindeer</name>
    <dbReference type="NCBI Taxonomy" id="3082113"/>
    <lineage>
        <taxon>Eukaryota</taxon>
        <taxon>Metazoa</taxon>
        <taxon>Chordata</taxon>
        <taxon>Craniata</taxon>
        <taxon>Vertebrata</taxon>
        <taxon>Euteleostomi</taxon>
        <taxon>Mammalia</taxon>
        <taxon>Eutheria</taxon>
        <taxon>Laurasiatheria</taxon>
        <taxon>Artiodactyla</taxon>
        <taxon>Ruminantia</taxon>
        <taxon>Pecora</taxon>
        <taxon>Cervidae</taxon>
        <taxon>Odocoileinae</taxon>
        <taxon>Rangifer</taxon>
    </lineage>
</organism>
<reference evidence="1" key="1">
    <citation type="submission" date="2023-04" db="EMBL/GenBank/DDBJ databases">
        <authorList>
            <consortium name="ELIXIR-Norway"/>
        </authorList>
    </citation>
    <scope>NUCLEOTIDE SEQUENCE [LARGE SCALE GENOMIC DNA]</scope>
</reference>
<protein>
    <submittedName>
        <fullName evidence="1">Uncharacterized protein</fullName>
    </submittedName>
</protein>
<dbReference type="EMBL" id="CATKSN020000186">
    <property type="protein sequence ID" value="CAI9149231.1"/>
    <property type="molecule type" value="Genomic_DNA"/>
</dbReference>
<dbReference type="Proteomes" id="UP001176941">
    <property type="component" value="Unassembled WGS sequence"/>
</dbReference>
<sequence>MPTPSRRGTWLQAARSAKLEVAATSQEYSSTCQPPADCFATHASRQLQGDELSVGHVRRVIASRKSPQLADGRFEL</sequence>
<keyword evidence="2" id="KW-1185">Reference proteome</keyword>
<comment type="caution">
    <text evidence="1">The sequence shown here is derived from an EMBL/GenBank/DDBJ whole genome shotgun (WGS) entry which is preliminary data.</text>
</comment>
<evidence type="ECO:0000313" key="2">
    <source>
        <dbReference type="Proteomes" id="UP001176941"/>
    </source>
</evidence>